<dbReference type="EnsemblProtists" id="PYU1_T012238">
    <property type="protein sequence ID" value="PYU1_T012238"/>
    <property type="gene ID" value="PYU1_G012212"/>
</dbReference>
<name>K3X4T9_GLOUD</name>
<dbReference type="OMA" id="CHQVCES"/>
<reference evidence="1" key="3">
    <citation type="submission" date="2015-02" db="UniProtKB">
        <authorList>
            <consortium name="EnsemblProtists"/>
        </authorList>
    </citation>
    <scope>IDENTIFICATION</scope>
    <source>
        <strain evidence="1">DAOM BR144</strain>
    </source>
</reference>
<reference evidence="2" key="2">
    <citation type="submission" date="2010-04" db="EMBL/GenBank/DDBJ databases">
        <authorList>
            <person name="Buell R."/>
            <person name="Hamilton J."/>
            <person name="Hostetler J."/>
        </authorList>
    </citation>
    <scope>NUCLEOTIDE SEQUENCE [LARGE SCALE GENOMIC DNA]</scope>
    <source>
        <strain evidence="2">DAOM:BR144</strain>
    </source>
</reference>
<evidence type="ECO:0000313" key="2">
    <source>
        <dbReference type="Proteomes" id="UP000019132"/>
    </source>
</evidence>
<organism evidence="1 2">
    <name type="scientific">Globisporangium ultimum (strain ATCC 200006 / CBS 805.95 / DAOM BR144)</name>
    <name type="common">Pythium ultimum</name>
    <dbReference type="NCBI Taxonomy" id="431595"/>
    <lineage>
        <taxon>Eukaryota</taxon>
        <taxon>Sar</taxon>
        <taxon>Stramenopiles</taxon>
        <taxon>Oomycota</taxon>
        <taxon>Peronosporomycetes</taxon>
        <taxon>Pythiales</taxon>
        <taxon>Pythiaceae</taxon>
        <taxon>Globisporangium</taxon>
    </lineage>
</organism>
<keyword evidence="2" id="KW-1185">Reference proteome</keyword>
<sequence>ERGRAFRDREKSREENLIVSLHVLKDEIQRLAMRRSLYGECALLRRHTDTGSLVQLTRTYYTLFQNGLGTPQDDRSAQYQKELFLRQHVHPDTVIGDAYGLEALIEQWRLYTMLYDAMYVTIVHVSIAGSEENPVVSLDTTCDVRITMNTLRTLFSHVLDNAAVVNALLGKRVVFKAKTLLQFSPDGRIRFCDAELSYVTSFHTA</sequence>
<proteinExistence type="predicted"/>
<protein>
    <submittedName>
        <fullName evidence="1">Uncharacterized protein</fullName>
    </submittedName>
</protein>
<dbReference type="AlphaFoldDB" id="K3X4T9"/>
<accession>K3X4T9</accession>
<evidence type="ECO:0000313" key="1">
    <source>
        <dbReference type="EnsemblProtists" id="PYU1_T012238"/>
    </source>
</evidence>
<dbReference type="InParanoid" id="K3X4T9"/>
<dbReference type="VEuPathDB" id="FungiDB:PYU1_G012212"/>
<dbReference type="eggNOG" id="ENOG502RXSK">
    <property type="taxonomic scope" value="Eukaryota"/>
</dbReference>
<reference evidence="2" key="1">
    <citation type="journal article" date="2010" name="Genome Biol.">
        <title>Genome sequence of the necrotrophic plant pathogen Pythium ultimum reveals original pathogenicity mechanisms and effector repertoire.</title>
        <authorList>
            <person name="Levesque C.A."/>
            <person name="Brouwer H."/>
            <person name="Cano L."/>
            <person name="Hamilton J.P."/>
            <person name="Holt C."/>
            <person name="Huitema E."/>
            <person name="Raffaele S."/>
            <person name="Robideau G.P."/>
            <person name="Thines M."/>
            <person name="Win J."/>
            <person name="Zerillo M.M."/>
            <person name="Beakes G.W."/>
            <person name="Boore J.L."/>
            <person name="Busam D."/>
            <person name="Dumas B."/>
            <person name="Ferriera S."/>
            <person name="Fuerstenberg S.I."/>
            <person name="Gachon C.M."/>
            <person name="Gaulin E."/>
            <person name="Govers F."/>
            <person name="Grenville-Briggs L."/>
            <person name="Horner N."/>
            <person name="Hostetler J."/>
            <person name="Jiang R.H."/>
            <person name="Johnson J."/>
            <person name="Krajaejun T."/>
            <person name="Lin H."/>
            <person name="Meijer H.J."/>
            <person name="Moore B."/>
            <person name="Morris P."/>
            <person name="Phuntmart V."/>
            <person name="Puiu D."/>
            <person name="Shetty J."/>
            <person name="Stajich J.E."/>
            <person name="Tripathy S."/>
            <person name="Wawra S."/>
            <person name="van West P."/>
            <person name="Whitty B.R."/>
            <person name="Coutinho P.M."/>
            <person name="Henrissat B."/>
            <person name="Martin F."/>
            <person name="Thomas P.D."/>
            <person name="Tyler B.M."/>
            <person name="De Vries R.P."/>
            <person name="Kamoun S."/>
            <person name="Yandell M."/>
            <person name="Tisserat N."/>
            <person name="Buell C.R."/>
        </authorList>
    </citation>
    <scope>NUCLEOTIDE SEQUENCE</scope>
    <source>
        <strain evidence="2">DAOM:BR144</strain>
    </source>
</reference>
<dbReference type="HOGENOM" id="CLU_1274479_0_0_1"/>
<dbReference type="EMBL" id="GL376601">
    <property type="status" value="NOT_ANNOTATED_CDS"/>
    <property type="molecule type" value="Genomic_DNA"/>
</dbReference>
<dbReference type="Proteomes" id="UP000019132">
    <property type="component" value="Unassembled WGS sequence"/>
</dbReference>